<feature type="domain" description="Acetyl-CoA hydrolase/transferase C-terminal" evidence="3">
    <location>
        <begin position="321"/>
        <end position="462"/>
    </location>
</feature>
<dbReference type="PANTHER" id="PTHR43609">
    <property type="entry name" value="ACETYL-COA HYDROLASE"/>
    <property type="match status" value="1"/>
</dbReference>
<keyword evidence="4" id="KW-0378">Hydrolase</keyword>
<evidence type="ECO:0000259" key="3">
    <source>
        <dbReference type="Pfam" id="PF13336"/>
    </source>
</evidence>
<dbReference type="Pfam" id="PF13336">
    <property type="entry name" value="AcetylCoA_hyd_C"/>
    <property type="match status" value="1"/>
</dbReference>
<reference evidence="4" key="1">
    <citation type="submission" date="2013-08" db="EMBL/GenBank/DDBJ databases">
        <title>Comparison of modified E. coli strains.</title>
        <authorList>
            <person name="Juergensen J."/>
            <person name="Bonge A."/>
            <person name="Streit W.R."/>
        </authorList>
    </citation>
    <scope>NUCLEOTIDE SEQUENCE</scope>
</reference>
<dbReference type="AlphaFoldDB" id="A0A0H3U8L6"/>
<accession>A0A0H3U8L6</accession>
<evidence type="ECO:0000259" key="2">
    <source>
        <dbReference type="Pfam" id="PF02550"/>
    </source>
</evidence>
<dbReference type="GO" id="GO:0006083">
    <property type="term" value="P:acetate metabolic process"/>
    <property type="evidence" value="ECO:0007669"/>
    <property type="project" value="InterPro"/>
</dbReference>
<dbReference type="GO" id="GO:0008775">
    <property type="term" value="F:acetate CoA-transferase activity"/>
    <property type="evidence" value="ECO:0007669"/>
    <property type="project" value="InterPro"/>
</dbReference>
<comment type="similarity">
    <text evidence="1">Belongs to the acetyl-CoA hydrolase/transferase family.</text>
</comment>
<dbReference type="SUPFAM" id="SSF100950">
    <property type="entry name" value="NagB/RpiA/CoA transferase-like"/>
    <property type="match status" value="2"/>
</dbReference>
<dbReference type="InterPro" id="IPR046433">
    <property type="entry name" value="ActCoA_hydro"/>
</dbReference>
<dbReference type="Pfam" id="PF02550">
    <property type="entry name" value="AcetylCoA_hydro"/>
    <property type="match status" value="1"/>
</dbReference>
<organism evidence="4">
    <name type="scientific">uncultured bacterium fosmid pJB135F11</name>
    <dbReference type="NCBI Taxonomy" id="1478051"/>
    <lineage>
        <taxon>Bacteria</taxon>
        <taxon>environmental samples</taxon>
    </lineage>
</organism>
<dbReference type="InterPro" id="IPR003702">
    <property type="entry name" value="ActCoA_hydro_N"/>
</dbReference>
<dbReference type="InterPro" id="IPR026888">
    <property type="entry name" value="AcetylCoA_hyd_C"/>
</dbReference>
<dbReference type="EMBL" id="KF540249">
    <property type="protein sequence ID" value="AIF26860.1"/>
    <property type="molecule type" value="Genomic_DNA"/>
</dbReference>
<dbReference type="GO" id="GO:0003986">
    <property type="term" value="F:acetyl-CoA hydrolase activity"/>
    <property type="evidence" value="ECO:0007669"/>
    <property type="project" value="TreeGrafter"/>
</dbReference>
<name>A0A0H3U8L6_9BACT</name>
<sequence length="503" mass="54415">MEFRKLTAAEAAAMIQNGQTIGLSGFTPAGVAKSVPAEIAKKAEAEHAAGRPFKINIFTGASTGQSCDGALANAQAINFRAPYTTNPDFRKHVNLNELAYSDLNLSNMATQIRQGYLGDVNWAIIEACAIEKVGNKAHIYLTAAGGISPTVCRLATEGIIIELNAFHDPSCMGIHDVYEIEDHPYRKPIMITKASDRIGKPYVEVDADRIIGIVECDIPDEARAFKDADPITTQIGQNVADFLLANLKNGKIPSSFLNLQSGVGSGANAVLGALGQCPEVPNFNIYTEVLQDAPVELMREGRVLSASACSLTVTNECLKGIYRDMDFFKDKLVLRPSEISNCPEVIARIGVCSLNTAIEADIYGHVNSTKICGTKMMNGIGGSADFTCNAYLSIFTCGSTTKGGAISSIVPFCSHVDHTSHFIDAVITEYGVADLRGKSAMQKAQELIRVAHPDYRPMLQDYLKYAEKFSGHTHHCLSAAFAMHDTFLRKGDMRLTDLAEYVK</sequence>
<dbReference type="Gene3D" id="3.40.1080.10">
    <property type="entry name" value="Glutaconate Coenzyme A-transferase"/>
    <property type="match status" value="1"/>
</dbReference>
<proteinExistence type="inferred from homology"/>
<feature type="domain" description="Acetyl-CoA hydrolase/transferase N-terminal" evidence="2">
    <location>
        <begin position="4"/>
        <end position="215"/>
    </location>
</feature>
<dbReference type="InterPro" id="IPR038460">
    <property type="entry name" value="AcetylCoA_hyd_C_sf"/>
</dbReference>
<evidence type="ECO:0000256" key="1">
    <source>
        <dbReference type="ARBA" id="ARBA00009632"/>
    </source>
</evidence>
<dbReference type="Gene3D" id="3.40.1080.20">
    <property type="entry name" value="Acetyl-CoA hydrolase/transferase C-terminal domain"/>
    <property type="match status" value="1"/>
</dbReference>
<evidence type="ECO:0000313" key="4">
    <source>
        <dbReference type="EMBL" id="AIF26860.1"/>
    </source>
</evidence>
<dbReference type="InterPro" id="IPR037171">
    <property type="entry name" value="NagB/RpiA_transferase-like"/>
</dbReference>
<protein>
    <submittedName>
        <fullName evidence="4">Putative acetyl-CoA hydrolase</fullName>
    </submittedName>
</protein>
<dbReference type="PANTHER" id="PTHR43609:SF1">
    <property type="entry name" value="ACETYL-COA HYDROLASE"/>
    <property type="match status" value="1"/>
</dbReference>